<feature type="compositionally biased region" description="Polar residues" evidence="1">
    <location>
        <begin position="184"/>
        <end position="197"/>
    </location>
</feature>
<sequence>MSEGKVGGCDFMQYYKDYENLVQVPFREFAKKFFSPAERLKCALPGTDCLRNYDVPTATPTLDPSKPRAGPSSNVIDLAEDSDSEAEDDTENENAATSAPAQVVGPAPTAHTPYLSPYEIECNANIARNMAMIAELGLNEPLFQPKKAVRAPHKPKEVVEASRRSSRLAGGGDNPDADAPPSDPTNRTLDNPGTPSGSLEADTVVASDISTENPAVANLRSSRLAGDSNNPDTDALPSDPTNGTLDNPGTSSGSLEAGTIVASDISMENPAVANITAPIAEPVVPSAPMEQAEKAPGPTIDNATATPVDETSTSMDVDMLPTPALPDNMPAWLVAAVPYLWKHSDDPLWKLVVTCFIKFEESLGFLDGKARYLVRMKFL</sequence>
<organism evidence="2 3">
    <name type="scientific">Pleurotus eryngii</name>
    <name type="common">Boletus of the steppes</name>
    <dbReference type="NCBI Taxonomy" id="5323"/>
    <lineage>
        <taxon>Eukaryota</taxon>
        <taxon>Fungi</taxon>
        <taxon>Dikarya</taxon>
        <taxon>Basidiomycota</taxon>
        <taxon>Agaricomycotina</taxon>
        <taxon>Agaricomycetes</taxon>
        <taxon>Agaricomycetidae</taxon>
        <taxon>Agaricales</taxon>
        <taxon>Pleurotineae</taxon>
        <taxon>Pleurotaceae</taxon>
        <taxon>Pleurotus</taxon>
    </lineage>
</organism>
<feature type="compositionally biased region" description="Basic and acidic residues" evidence="1">
    <location>
        <begin position="154"/>
        <end position="163"/>
    </location>
</feature>
<feature type="region of interest" description="Disordered" evidence="1">
    <location>
        <begin position="147"/>
        <end position="256"/>
    </location>
</feature>
<feature type="compositionally biased region" description="Polar residues" evidence="1">
    <location>
        <begin position="301"/>
        <end position="315"/>
    </location>
</feature>
<evidence type="ECO:0000256" key="1">
    <source>
        <dbReference type="SAM" id="MobiDB-lite"/>
    </source>
</evidence>
<evidence type="ECO:0000313" key="2">
    <source>
        <dbReference type="EMBL" id="KAF9488368.1"/>
    </source>
</evidence>
<comment type="caution">
    <text evidence="2">The sequence shown here is derived from an EMBL/GenBank/DDBJ whole genome shotgun (WGS) entry which is preliminary data.</text>
</comment>
<feature type="region of interest" description="Disordered" evidence="1">
    <location>
        <begin position="287"/>
        <end position="315"/>
    </location>
</feature>
<keyword evidence="3" id="KW-1185">Reference proteome</keyword>
<proteinExistence type="predicted"/>
<reference evidence="2" key="1">
    <citation type="submission" date="2020-11" db="EMBL/GenBank/DDBJ databases">
        <authorList>
            <consortium name="DOE Joint Genome Institute"/>
            <person name="Ahrendt S."/>
            <person name="Riley R."/>
            <person name="Andreopoulos W."/>
            <person name="Labutti K."/>
            <person name="Pangilinan J."/>
            <person name="Ruiz-Duenas F.J."/>
            <person name="Barrasa J.M."/>
            <person name="Sanchez-Garcia M."/>
            <person name="Camarero S."/>
            <person name="Miyauchi S."/>
            <person name="Serrano A."/>
            <person name="Linde D."/>
            <person name="Babiker R."/>
            <person name="Drula E."/>
            <person name="Ayuso-Fernandez I."/>
            <person name="Pacheco R."/>
            <person name="Padilla G."/>
            <person name="Ferreira P."/>
            <person name="Barriuso J."/>
            <person name="Kellner H."/>
            <person name="Castanera R."/>
            <person name="Alfaro M."/>
            <person name="Ramirez L."/>
            <person name="Pisabarro A.G."/>
            <person name="Kuo A."/>
            <person name="Tritt A."/>
            <person name="Lipzen A."/>
            <person name="He G."/>
            <person name="Yan M."/>
            <person name="Ng V."/>
            <person name="Cullen D."/>
            <person name="Martin F."/>
            <person name="Rosso M.-N."/>
            <person name="Henrissat B."/>
            <person name="Hibbett D."/>
            <person name="Martinez A.T."/>
            <person name="Grigoriev I.V."/>
        </authorList>
    </citation>
    <scope>NUCLEOTIDE SEQUENCE</scope>
    <source>
        <strain evidence="2">ATCC 90797</strain>
    </source>
</reference>
<name>A0A9P5ZJS1_PLEER</name>
<dbReference type="AlphaFoldDB" id="A0A9P5ZJS1"/>
<gene>
    <name evidence="2" type="ORF">BDN71DRAFT_1513097</name>
</gene>
<dbReference type="Proteomes" id="UP000807025">
    <property type="component" value="Unassembled WGS sequence"/>
</dbReference>
<accession>A0A9P5ZJS1</accession>
<protein>
    <submittedName>
        <fullName evidence="2">Uncharacterized protein</fullName>
    </submittedName>
</protein>
<evidence type="ECO:0000313" key="3">
    <source>
        <dbReference type="Proteomes" id="UP000807025"/>
    </source>
</evidence>
<feature type="compositionally biased region" description="Acidic residues" evidence="1">
    <location>
        <begin position="78"/>
        <end position="92"/>
    </location>
</feature>
<feature type="region of interest" description="Disordered" evidence="1">
    <location>
        <begin position="58"/>
        <end position="108"/>
    </location>
</feature>
<feature type="compositionally biased region" description="Polar residues" evidence="1">
    <location>
        <begin position="239"/>
        <end position="254"/>
    </location>
</feature>
<dbReference type="EMBL" id="MU154716">
    <property type="protein sequence ID" value="KAF9488368.1"/>
    <property type="molecule type" value="Genomic_DNA"/>
</dbReference>